<keyword evidence="1" id="KW-0812">Transmembrane</keyword>
<dbReference type="AlphaFoldDB" id="E8R7X3"/>
<reference evidence="3" key="1">
    <citation type="submission" date="2010-11" db="EMBL/GenBank/DDBJ databases">
        <title>The complete genome of Desulfurococcus mucosus DSM 2162.</title>
        <authorList>
            <consortium name="US DOE Joint Genome Institute (JGI-PGF)"/>
            <person name="Lucas S."/>
            <person name="Copeland A."/>
            <person name="Lapidus A."/>
            <person name="Bruce D."/>
            <person name="Goodwin L."/>
            <person name="Pitluck S."/>
            <person name="Kyrpides N."/>
            <person name="Mavromatis K."/>
            <person name="Pagani I."/>
            <person name="Ivanova N."/>
            <person name="Ovchinnikova G."/>
            <person name="Chertkov O."/>
            <person name="Held B."/>
            <person name="Brettin T."/>
            <person name="Detter J.C."/>
            <person name="Tapia R."/>
            <person name="Han C."/>
            <person name="Land M."/>
            <person name="Hauser L."/>
            <person name="Markowitz V."/>
            <person name="Cheng J.-F."/>
            <person name="Hugenholtz P."/>
            <person name="Woyke T."/>
            <person name="Wu D."/>
            <person name="Wirth R."/>
            <person name="Bilek Y."/>
            <person name="Hader T."/>
            <person name="Klenk H.-P."/>
            <person name="Eisen J.A."/>
        </authorList>
    </citation>
    <scope>NUCLEOTIDE SEQUENCE [LARGE SCALE GENOMIC DNA]</scope>
    <source>
        <strain evidence="3">ATCC 35584 / DSM 2162 / JCM 9187 / O7/1</strain>
    </source>
</reference>
<dbReference type="eggNOG" id="arCOG10426">
    <property type="taxonomic scope" value="Archaea"/>
</dbReference>
<evidence type="ECO:0000256" key="1">
    <source>
        <dbReference type="SAM" id="Phobius"/>
    </source>
</evidence>
<protein>
    <submittedName>
        <fullName evidence="2">Uncharacterized protein</fullName>
    </submittedName>
</protein>
<accession>E8R7X3</accession>
<dbReference type="KEGG" id="dmu:Desmu_0280"/>
<dbReference type="RefSeq" id="WP_013561821.1">
    <property type="nucleotide sequence ID" value="NC_014961.1"/>
</dbReference>
<evidence type="ECO:0000313" key="2">
    <source>
        <dbReference type="EMBL" id="ADV64599.1"/>
    </source>
</evidence>
<dbReference type="STRING" id="765177.Desmu_0280"/>
<dbReference type="HOGENOM" id="CLU_159102_0_0_2"/>
<dbReference type="GeneID" id="10152972"/>
<keyword evidence="1" id="KW-0472">Membrane</keyword>
<name>E8R7X3_DESM0</name>
<dbReference type="Proteomes" id="UP000001068">
    <property type="component" value="Chromosome"/>
</dbReference>
<sequence precursor="true">MKGQIQVLVSSVALGLVVATVAVLFTGIYAYTSSYRVTVRGVSVYDVIMGKPYWTACSLADALLTKLNALRVYVNITEYSLTGGLSTVRSESCTAEIVSRTGTGFHANYTYTVGTVYGTVVKYGVGVEY</sequence>
<gene>
    <name evidence="2" type="ordered locus">Desmu_0280</name>
</gene>
<dbReference type="EMBL" id="CP002363">
    <property type="protein sequence ID" value="ADV64599.1"/>
    <property type="molecule type" value="Genomic_DNA"/>
</dbReference>
<dbReference type="OrthoDB" id="19234at2157"/>
<keyword evidence="1" id="KW-1133">Transmembrane helix</keyword>
<proteinExistence type="predicted"/>
<keyword evidence="3" id="KW-1185">Reference proteome</keyword>
<organism evidence="2 3">
    <name type="scientific">Desulfurococcus mucosus (strain ATCC 35584 / DSM 2162 / JCM 9187 / O7/1)</name>
    <dbReference type="NCBI Taxonomy" id="765177"/>
    <lineage>
        <taxon>Archaea</taxon>
        <taxon>Thermoproteota</taxon>
        <taxon>Thermoprotei</taxon>
        <taxon>Desulfurococcales</taxon>
        <taxon>Desulfurococcaceae</taxon>
        <taxon>Desulfurococcus</taxon>
    </lineage>
</organism>
<reference evidence="2 3" key="2">
    <citation type="journal article" date="2011" name="Stand. Genomic Sci.">
        <title>Complete genome sequence of Desulfurococcus mucosus type strain (O7/1).</title>
        <authorList>
            <person name="Wirth R."/>
            <person name="Chertkov O."/>
            <person name="Held B."/>
            <person name="Lapidus A."/>
            <person name="Nolan M."/>
            <person name="Lucas S."/>
            <person name="Hammon N."/>
            <person name="Deshpande S."/>
            <person name="Cheng J.F."/>
            <person name="Tapia R."/>
            <person name="Han C."/>
            <person name="Goodwin L."/>
            <person name="Pitluck S."/>
            <person name="Liolios K."/>
            <person name="Ioanna P."/>
            <person name="Ivanova N."/>
            <person name="Mavromatis K."/>
            <person name="Mikhailova N."/>
            <person name="Pati A."/>
            <person name="Chen A."/>
            <person name="Palaniappan K."/>
            <person name="Land M."/>
            <person name="Hauser L."/>
            <person name="Chang Y.J."/>
            <person name="Jeffries C.D."/>
            <person name="Bilek Y."/>
            <person name="Hader T."/>
            <person name="Rohde M."/>
            <person name="Spring S."/>
            <person name="Sikorski J."/>
            <person name="Goker M."/>
            <person name="Woyke T."/>
            <person name="Bristow J."/>
            <person name="Eisen J.A."/>
            <person name="Markowitz V."/>
            <person name="Hugenholtz P."/>
            <person name="Kyrpides N.C."/>
            <person name="Klenk H.P."/>
        </authorList>
    </citation>
    <scope>NUCLEOTIDE SEQUENCE [LARGE SCALE GENOMIC DNA]</scope>
    <source>
        <strain evidence="3">ATCC 35584 / DSM 2162 / JCM 9187 / O7/1</strain>
    </source>
</reference>
<evidence type="ECO:0000313" key="3">
    <source>
        <dbReference type="Proteomes" id="UP000001068"/>
    </source>
</evidence>
<feature type="transmembrane region" description="Helical" evidence="1">
    <location>
        <begin position="7"/>
        <end position="31"/>
    </location>
</feature>